<protein>
    <recommendedName>
        <fullName evidence="7">Poly [ADP-ribose] polymerase</fullName>
        <shortName evidence="7">PARP</shortName>
        <ecNumber evidence="7">2.4.2.-</ecNumber>
    </recommendedName>
</protein>
<dbReference type="PROSITE" id="PS51059">
    <property type="entry name" value="PARP_CATALYTIC"/>
    <property type="match status" value="1"/>
</dbReference>
<sequence>TFSDVVSLFVHQVSPLNFMSWVQFSPETLPSSLNLNMHIFVWSGSFGPVLSTSLGVYQMQMGQLTLEVSSGDITKEATDVIVNSSNQTFNLKAGVSKAILDGAGMTVEQECAQMALILTSAGQLPSRNIIHIVGQNDPTNIKDVVYSVLKVCEENKFTSVAFPALGTGLYRLHMQFTDSLFLGFGSDQSSIERVQNPTLWQNYQILKKQMEVKNKHTNNEKLLYHGTKATSIDLINNKGFNRSYAGSNAIGKGSYFAVNPNYSAQGYAQPDHNRHKRMYQTKVLVGDYIQGQSGMITPPAKSGTASDLYDSVTDNTANPSMFVVFNDIQAYPEYLITFT</sequence>
<dbReference type="FunFam" id="3.90.228.10:FF:000008">
    <property type="entry name" value="Poly [ADP-ribose] polymerase"/>
    <property type="match status" value="1"/>
</dbReference>
<dbReference type="GeneTree" id="ENSGT00940000165390"/>
<proteinExistence type="inferred from homology"/>
<dbReference type="SUPFAM" id="SSF56399">
    <property type="entry name" value="ADP-ribosylation"/>
    <property type="match status" value="1"/>
</dbReference>
<dbReference type="SMART" id="SM00506">
    <property type="entry name" value="A1pp"/>
    <property type="match status" value="1"/>
</dbReference>
<dbReference type="GO" id="GO:0005634">
    <property type="term" value="C:nucleus"/>
    <property type="evidence" value="ECO:0007669"/>
    <property type="project" value="UniProtKB-SubCell"/>
</dbReference>
<feature type="domain" description="Macro" evidence="9">
    <location>
        <begin position="53"/>
        <end position="214"/>
    </location>
</feature>
<evidence type="ECO:0000256" key="2">
    <source>
        <dbReference type="ARBA" id="ARBA00022676"/>
    </source>
</evidence>
<dbReference type="GO" id="GO:0070212">
    <property type="term" value="P:protein poly-ADP-ribosylation"/>
    <property type="evidence" value="ECO:0007669"/>
    <property type="project" value="TreeGrafter"/>
</dbReference>
<dbReference type="GO" id="GO:0005737">
    <property type="term" value="C:cytoplasm"/>
    <property type="evidence" value="ECO:0007669"/>
    <property type="project" value="TreeGrafter"/>
</dbReference>
<dbReference type="InterPro" id="IPR043472">
    <property type="entry name" value="Macro_dom-like"/>
</dbReference>
<evidence type="ECO:0000256" key="1">
    <source>
        <dbReference type="ARBA" id="ARBA00004123"/>
    </source>
</evidence>
<dbReference type="Pfam" id="PF01661">
    <property type="entry name" value="Macro"/>
    <property type="match status" value="1"/>
</dbReference>
<name>A0A3Q0S8M5_AMPCI</name>
<keyword evidence="5" id="KW-0539">Nucleus</keyword>
<dbReference type="CDD" id="cd01439">
    <property type="entry name" value="TCCD_inducible_PARP_like"/>
    <property type="match status" value="1"/>
</dbReference>
<dbReference type="InterPro" id="IPR012317">
    <property type="entry name" value="Poly(ADP-ribose)pol_cat_dom"/>
</dbReference>
<evidence type="ECO:0000313" key="10">
    <source>
        <dbReference type="Ensembl" id="ENSACIP00000019167.1"/>
    </source>
</evidence>
<dbReference type="Pfam" id="PF00644">
    <property type="entry name" value="PARP"/>
    <property type="match status" value="1"/>
</dbReference>
<reference evidence="10" key="2">
    <citation type="submission" date="2025-09" db="UniProtKB">
        <authorList>
            <consortium name="Ensembl"/>
        </authorList>
    </citation>
    <scope>IDENTIFICATION</scope>
</reference>
<dbReference type="Proteomes" id="UP000261340">
    <property type="component" value="Unplaced"/>
</dbReference>
<feature type="domain" description="PARP catalytic" evidence="8">
    <location>
        <begin position="116"/>
        <end position="339"/>
    </location>
</feature>
<keyword evidence="4 7" id="KW-0520">NAD</keyword>
<dbReference type="Gene3D" id="3.90.228.10">
    <property type="match status" value="1"/>
</dbReference>
<evidence type="ECO:0000256" key="6">
    <source>
        <dbReference type="ARBA" id="ARBA00024347"/>
    </source>
</evidence>
<dbReference type="Ensembl" id="ENSACIT00000019685.1">
    <property type="protein sequence ID" value="ENSACIP00000019167.1"/>
    <property type="gene ID" value="ENSACIG00000014929.1"/>
</dbReference>
<evidence type="ECO:0000313" key="11">
    <source>
        <dbReference type="Proteomes" id="UP000261340"/>
    </source>
</evidence>
<dbReference type="InterPro" id="IPR052056">
    <property type="entry name" value="Mono-ARTD/PARP"/>
</dbReference>
<evidence type="ECO:0000256" key="3">
    <source>
        <dbReference type="ARBA" id="ARBA00022679"/>
    </source>
</evidence>
<comment type="similarity">
    <text evidence="6">Belongs to the ARTD/PARP family.</text>
</comment>
<accession>A0A3Q0S8M5</accession>
<keyword evidence="11" id="KW-1185">Reference proteome</keyword>
<comment type="subcellular location">
    <subcellularLocation>
        <location evidence="1">Nucleus</location>
    </subcellularLocation>
</comment>
<dbReference type="STRING" id="61819.ENSACIP00000019167"/>
<dbReference type="GO" id="GO:0010629">
    <property type="term" value="P:negative regulation of gene expression"/>
    <property type="evidence" value="ECO:0007669"/>
    <property type="project" value="TreeGrafter"/>
</dbReference>
<evidence type="ECO:0000256" key="7">
    <source>
        <dbReference type="RuleBase" id="RU362114"/>
    </source>
</evidence>
<dbReference type="OMA" id="CEQRQYA"/>
<dbReference type="AlphaFoldDB" id="A0A3Q0S8M5"/>
<dbReference type="GO" id="GO:0003950">
    <property type="term" value="F:NAD+ poly-ADP-ribosyltransferase activity"/>
    <property type="evidence" value="ECO:0007669"/>
    <property type="project" value="UniProtKB-UniRule"/>
</dbReference>
<dbReference type="GO" id="GO:1990404">
    <property type="term" value="F:NAD+-protein mono-ADP-ribosyltransferase activity"/>
    <property type="evidence" value="ECO:0007669"/>
    <property type="project" value="TreeGrafter"/>
</dbReference>
<reference evidence="10" key="1">
    <citation type="submission" date="2025-08" db="UniProtKB">
        <authorList>
            <consortium name="Ensembl"/>
        </authorList>
    </citation>
    <scope>IDENTIFICATION</scope>
</reference>
<keyword evidence="2 7" id="KW-0328">Glycosyltransferase</keyword>
<dbReference type="PROSITE" id="PS51154">
    <property type="entry name" value="MACRO"/>
    <property type="match status" value="1"/>
</dbReference>
<dbReference type="InterPro" id="IPR002589">
    <property type="entry name" value="Macro_dom"/>
</dbReference>
<evidence type="ECO:0000259" key="8">
    <source>
        <dbReference type="PROSITE" id="PS51059"/>
    </source>
</evidence>
<dbReference type="Gene3D" id="3.40.220.10">
    <property type="entry name" value="Leucine Aminopeptidase, subunit E, domain 1"/>
    <property type="match status" value="1"/>
</dbReference>
<dbReference type="PANTHER" id="PTHR14453">
    <property type="entry name" value="PARP/ZINC FINGER CCCH TYPE DOMAIN CONTAINING PROTEIN"/>
    <property type="match status" value="1"/>
</dbReference>
<evidence type="ECO:0000256" key="5">
    <source>
        <dbReference type="ARBA" id="ARBA00023242"/>
    </source>
</evidence>
<dbReference type="SUPFAM" id="SSF52949">
    <property type="entry name" value="Macro domain-like"/>
    <property type="match status" value="1"/>
</dbReference>
<evidence type="ECO:0000259" key="9">
    <source>
        <dbReference type="PROSITE" id="PS51154"/>
    </source>
</evidence>
<dbReference type="GO" id="GO:0003714">
    <property type="term" value="F:transcription corepressor activity"/>
    <property type="evidence" value="ECO:0007669"/>
    <property type="project" value="TreeGrafter"/>
</dbReference>
<keyword evidence="3 7" id="KW-0808">Transferase</keyword>
<dbReference type="EC" id="2.4.2.-" evidence="7"/>
<dbReference type="PANTHER" id="PTHR14453:SF106">
    <property type="entry name" value="POLY [ADP-RIBOSE] POLYMERASE"/>
    <property type="match status" value="1"/>
</dbReference>
<evidence type="ECO:0000256" key="4">
    <source>
        <dbReference type="ARBA" id="ARBA00023027"/>
    </source>
</evidence>
<organism evidence="10 11">
    <name type="scientific">Amphilophus citrinellus</name>
    <name type="common">Midas cichlid</name>
    <name type="synonym">Cichlasoma citrinellum</name>
    <dbReference type="NCBI Taxonomy" id="61819"/>
    <lineage>
        <taxon>Eukaryota</taxon>
        <taxon>Metazoa</taxon>
        <taxon>Chordata</taxon>
        <taxon>Craniata</taxon>
        <taxon>Vertebrata</taxon>
        <taxon>Euteleostomi</taxon>
        <taxon>Actinopterygii</taxon>
        <taxon>Neopterygii</taxon>
        <taxon>Teleostei</taxon>
        <taxon>Neoteleostei</taxon>
        <taxon>Acanthomorphata</taxon>
        <taxon>Ovalentaria</taxon>
        <taxon>Cichlomorphae</taxon>
        <taxon>Cichliformes</taxon>
        <taxon>Cichlidae</taxon>
        <taxon>New World cichlids</taxon>
        <taxon>Cichlasomatinae</taxon>
        <taxon>Heroini</taxon>
        <taxon>Amphilophus</taxon>
    </lineage>
</organism>